<dbReference type="Gene3D" id="3.40.30.10">
    <property type="entry name" value="Glutaredoxin"/>
    <property type="match status" value="1"/>
</dbReference>
<dbReference type="EMBL" id="JPRD01000049">
    <property type="protein sequence ID" value="KIF50613.1"/>
    <property type="molecule type" value="Genomic_DNA"/>
</dbReference>
<evidence type="ECO:0000313" key="2">
    <source>
        <dbReference type="EMBL" id="KIF50613.1"/>
    </source>
</evidence>
<sequence length="119" mass="13734">MKFIRWILGKIILLLNAVFSPRGVKRSAEAQKSVDDKAKNYALYQFEACPFCVKVRRAMKRQSVNIELRDAKNDLVHREALEQGGGRVKVPCLRIEKDGETQWLYESSDIVAYIEKEFA</sequence>
<dbReference type="PANTHER" id="PTHR45288">
    <property type="entry name" value="THIOREDOXIN FAMILY PROTEIN"/>
    <property type="match status" value="1"/>
</dbReference>
<dbReference type="Pfam" id="PF13417">
    <property type="entry name" value="GST_N_3"/>
    <property type="match status" value="1"/>
</dbReference>
<dbReference type="Proteomes" id="UP000031586">
    <property type="component" value="Unassembled WGS sequence"/>
</dbReference>
<dbReference type="PATRIC" id="fig|1229493.5.peg.4193"/>
<organism evidence="2 3">
    <name type="scientific">Vibrio owensii CAIM 1854 = LMG 25443</name>
    <dbReference type="NCBI Taxonomy" id="1229493"/>
    <lineage>
        <taxon>Bacteria</taxon>
        <taxon>Pseudomonadati</taxon>
        <taxon>Pseudomonadota</taxon>
        <taxon>Gammaproteobacteria</taxon>
        <taxon>Vibrionales</taxon>
        <taxon>Vibrionaceae</taxon>
        <taxon>Vibrio</taxon>
    </lineage>
</organism>
<dbReference type="PANTHER" id="PTHR45288:SF2">
    <property type="entry name" value="THIOREDOXIN FAMILY PROTEIN"/>
    <property type="match status" value="1"/>
</dbReference>
<dbReference type="RefSeq" id="WP_020194149.1">
    <property type="nucleotide sequence ID" value="NZ_BAOH01000003.1"/>
</dbReference>
<comment type="caution">
    <text evidence="2">The sequence shown here is derived from an EMBL/GenBank/DDBJ whole genome shotgun (WGS) entry which is preliminary data.</text>
</comment>
<dbReference type="PROSITE" id="PS51354">
    <property type="entry name" value="GLUTAREDOXIN_2"/>
    <property type="match status" value="1"/>
</dbReference>
<reference evidence="2 3" key="1">
    <citation type="submission" date="2014-07" db="EMBL/GenBank/DDBJ databases">
        <title>Unique and conserved regions in Vibrio harveyi and related species in comparison with the shrimp pathogen Vibrio harveyi CAIM 1792.</title>
        <authorList>
            <person name="Espinoza-Valles I."/>
            <person name="Vora G."/>
            <person name="Leekitcharoenphon P."/>
            <person name="Ussery D."/>
            <person name="Hoj L."/>
            <person name="Gomez-Gil B."/>
        </authorList>
    </citation>
    <scope>NUCLEOTIDE SEQUENCE [LARGE SCALE GENOMIC DNA]</scope>
    <source>
        <strain evidence="3">CAIM 1854 / LMG 25443</strain>
    </source>
</reference>
<dbReference type="InterPro" id="IPR036249">
    <property type="entry name" value="Thioredoxin-like_sf"/>
</dbReference>
<name>A0A0C1VLC2_9VIBR</name>
<evidence type="ECO:0000313" key="3">
    <source>
        <dbReference type="Proteomes" id="UP000031586"/>
    </source>
</evidence>
<evidence type="ECO:0000259" key="1">
    <source>
        <dbReference type="PROSITE" id="PS50404"/>
    </source>
</evidence>
<gene>
    <name evidence="2" type="ORF">H735_23935</name>
</gene>
<dbReference type="AlphaFoldDB" id="A0A0C1VLC2"/>
<dbReference type="InterPro" id="IPR004045">
    <property type="entry name" value="Glutathione_S-Trfase_N"/>
</dbReference>
<protein>
    <submittedName>
        <fullName evidence="2">Glutaredoxin</fullName>
    </submittedName>
</protein>
<dbReference type="SUPFAM" id="SSF52833">
    <property type="entry name" value="Thioredoxin-like"/>
    <property type="match status" value="1"/>
</dbReference>
<accession>A0A0C1VLC2</accession>
<proteinExistence type="predicted"/>
<dbReference type="PROSITE" id="PS50404">
    <property type="entry name" value="GST_NTER"/>
    <property type="match status" value="1"/>
</dbReference>
<feature type="domain" description="GST N-terminal" evidence="1">
    <location>
        <begin position="39"/>
        <end position="119"/>
    </location>
</feature>